<feature type="compositionally biased region" description="Basic and acidic residues" evidence="1">
    <location>
        <begin position="362"/>
        <end position="386"/>
    </location>
</feature>
<evidence type="ECO:0000313" key="3">
    <source>
        <dbReference type="Proteomes" id="UP001516023"/>
    </source>
</evidence>
<dbReference type="Proteomes" id="UP001516023">
    <property type="component" value="Unassembled WGS sequence"/>
</dbReference>
<feature type="compositionally biased region" description="Basic and acidic residues" evidence="1">
    <location>
        <begin position="481"/>
        <end position="498"/>
    </location>
</feature>
<dbReference type="AlphaFoldDB" id="A0ABD3QZ87"/>
<name>A0ABD3QZ87_9STRA</name>
<feature type="compositionally biased region" description="Polar residues" evidence="1">
    <location>
        <begin position="262"/>
        <end position="271"/>
    </location>
</feature>
<keyword evidence="3" id="KW-1185">Reference proteome</keyword>
<gene>
    <name evidence="2" type="ORF">HJC23_005802</name>
</gene>
<comment type="caution">
    <text evidence="2">The sequence shown here is derived from an EMBL/GenBank/DDBJ whole genome shotgun (WGS) entry which is preliminary data.</text>
</comment>
<dbReference type="EMBL" id="JABMIG020000002">
    <property type="protein sequence ID" value="KAL3805558.1"/>
    <property type="molecule type" value="Genomic_DNA"/>
</dbReference>
<protein>
    <submittedName>
        <fullName evidence="2">Uncharacterized protein</fullName>
    </submittedName>
</protein>
<feature type="region of interest" description="Disordered" evidence="1">
    <location>
        <begin position="466"/>
        <end position="506"/>
    </location>
</feature>
<reference evidence="2 3" key="1">
    <citation type="journal article" date="2020" name="G3 (Bethesda)">
        <title>Improved Reference Genome for Cyclotella cryptica CCMP332, a Model for Cell Wall Morphogenesis, Salinity Adaptation, and Lipid Production in Diatoms (Bacillariophyta).</title>
        <authorList>
            <person name="Roberts W.R."/>
            <person name="Downey K.M."/>
            <person name="Ruck E.C."/>
            <person name="Traller J.C."/>
            <person name="Alverson A.J."/>
        </authorList>
    </citation>
    <scope>NUCLEOTIDE SEQUENCE [LARGE SCALE GENOMIC DNA]</scope>
    <source>
        <strain evidence="2 3">CCMP332</strain>
    </source>
</reference>
<evidence type="ECO:0000313" key="2">
    <source>
        <dbReference type="EMBL" id="KAL3805558.1"/>
    </source>
</evidence>
<proteinExistence type="predicted"/>
<feature type="compositionally biased region" description="Polar residues" evidence="1">
    <location>
        <begin position="390"/>
        <end position="400"/>
    </location>
</feature>
<feature type="region of interest" description="Disordered" evidence="1">
    <location>
        <begin position="262"/>
        <end position="282"/>
    </location>
</feature>
<sequence length="506" mass="55782">MSEHSEGTPPLPEVDFPSEAVVPSNSVEANFTGLDVTAAAERESPLGGERVNSSNIEALLTGNLTFELNDAQEMSVSPQQHAHNAIGIQAPLGYQERNLRNATRNESYDDFDLESLRIFEDNIETNQYNEEPTSQSLNHAVNDDITSDLIDFDNDSVLGNTRMDSTSSEPHEFEDILDSIFAGPTDAHTDEVPAITRREVDSGDSIHIASAPLGREGHIGLPLRVERSALAPTSMVGDDNIANMIQSISNIAVGAGSDGISSEVSTTTNQEPRTKSDRYQHIGRGPQVCGNCGAPRKGHNCPFKQWNQEDQEESKKIRTEWLAAVFYGFSGGLGPQESVVLRDELASREPLQSSRESAGLIEHLDVAGRPASRTENERHSESERSDTVAMRSNQTNQGTHNKSERYRNRGRGPQNCGLCGKLRKSHPCIFTLTSSESKGEFLENKIAEVLAIGLYLWGKMNTNIQDTRNNNNENQSEAMESEVRGQESRDKMENSESGKKKRQRKK</sequence>
<evidence type="ECO:0000256" key="1">
    <source>
        <dbReference type="SAM" id="MobiDB-lite"/>
    </source>
</evidence>
<feature type="region of interest" description="Disordered" evidence="1">
    <location>
        <begin position="350"/>
        <end position="414"/>
    </location>
</feature>
<feature type="compositionally biased region" description="Low complexity" evidence="1">
    <location>
        <begin position="466"/>
        <end position="475"/>
    </location>
</feature>
<accession>A0ABD3QZ87</accession>
<organism evidence="2 3">
    <name type="scientific">Cyclotella cryptica</name>
    <dbReference type="NCBI Taxonomy" id="29204"/>
    <lineage>
        <taxon>Eukaryota</taxon>
        <taxon>Sar</taxon>
        <taxon>Stramenopiles</taxon>
        <taxon>Ochrophyta</taxon>
        <taxon>Bacillariophyta</taxon>
        <taxon>Coscinodiscophyceae</taxon>
        <taxon>Thalassiosirophycidae</taxon>
        <taxon>Stephanodiscales</taxon>
        <taxon>Stephanodiscaceae</taxon>
        <taxon>Cyclotella</taxon>
    </lineage>
</organism>